<name>A0A166SL31_9AGAM</name>
<dbReference type="Proteomes" id="UP000076532">
    <property type="component" value="Unassembled WGS sequence"/>
</dbReference>
<protein>
    <submittedName>
        <fullName evidence="2">Uncharacterized protein</fullName>
    </submittedName>
</protein>
<proteinExistence type="predicted"/>
<dbReference type="AlphaFoldDB" id="A0A166SL31"/>
<gene>
    <name evidence="2" type="ORF">FIBSPDRAFT_884964</name>
</gene>
<feature type="region of interest" description="Disordered" evidence="1">
    <location>
        <begin position="44"/>
        <end position="68"/>
    </location>
</feature>
<reference evidence="2 3" key="1">
    <citation type="journal article" date="2016" name="Mol. Biol. Evol.">
        <title>Comparative Genomics of Early-Diverging Mushroom-Forming Fungi Provides Insights into the Origins of Lignocellulose Decay Capabilities.</title>
        <authorList>
            <person name="Nagy L.G."/>
            <person name="Riley R."/>
            <person name="Tritt A."/>
            <person name="Adam C."/>
            <person name="Daum C."/>
            <person name="Floudas D."/>
            <person name="Sun H."/>
            <person name="Yadav J.S."/>
            <person name="Pangilinan J."/>
            <person name="Larsson K.H."/>
            <person name="Matsuura K."/>
            <person name="Barry K."/>
            <person name="Labutti K."/>
            <person name="Kuo R."/>
            <person name="Ohm R.A."/>
            <person name="Bhattacharya S.S."/>
            <person name="Shirouzu T."/>
            <person name="Yoshinaga Y."/>
            <person name="Martin F.M."/>
            <person name="Grigoriev I.V."/>
            <person name="Hibbett D.S."/>
        </authorList>
    </citation>
    <scope>NUCLEOTIDE SEQUENCE [LARGE SCALE GENOMIC DNA]</scope>
    <source>
        <strain evidence="2 3">CBS 109695</strain>
    </source>
</reference>
<accession>A0A166SL31</accession>
<evidence type="ECO:0000313" key="3">
    <source>
        <dbReference type="Proteomes" id="UP000076532"/>
    </source>
</evidence>
<keyword evidence="3" id="KW-1185">Reference proteome</keyword>
<organism evidence="2 3">
    <name type="scientific">Athelia psychrophila</name>
    <dbReference type="NCBI Taxonomy" id="1759441"/>
    <lineage>
        <taxon>Eukaryota</taxon>
        <taxon>Fungi</taxon>
        <taxon>Dikarya</taxon>
        <taxon>Basidiomycota</taxon>
        <taxon>Agaricomycotina</taxon>
        <taxon>Agaricomycetes</taxon>
        <taxon>Agaricomycetidae</taxon>
        <taxon>Atheliales</taxon>
        <taxon>Atheliaceae</taxon>
        <taxon>Athelia</taxon>
    </lineage>
</organism>
<evidence type="ECO:0000256" key="1">
    <source>
        <dbReference type="SAM" id="MobiDB-lite"/>
    </source>
</evidence>
<sequence>MPPKHGPAEFYNHDTQPSKARQLAVNVSSTNNNRCNLNIFSRFYPTAPTERPPAPDADSYDPGPTDDYQAMLDAQATEASNAHNEQRSTGIPGINIIGKNRKWYENLDVPLKTWIMYHTEYLDEIIVRPCQ</sequence>
<dbReference type="EMBL" id="KV417498">
    <property type="protein sequence ID" value="KZP29571.1"/>
    <property type="molecule type" value="Genomic_DNA"/>
</dbReference>
<evidence type="ECO:0000313" key="2">
    <source>
        <dbReference type="EMBL" id="KZP29571.1"/>
    </source>
</evidence>